<keyword evidence="5" id="KW-1185">Reference proteome</keyword>
<dbReference type="RefSeq" id="WP_265383418.1">
    <property type="nucleotide sequence ID" value="NZ_CP110615.1"/>
</dbReference>
<sequence>MRPLPKLVGALAAVTVLVSGCGVNLYDVPLPGGADTGSSPYRVKVQFADVLDLVPQSAVKVDDVPVGRVESVNLAADGWTAEVTVVVNSDVKLPENAAAALKQSSLLGEKFIDLSPPTNEAPTGSLHDGDVITVDRTQRSVELEEAFGALSLLLNGGGVAQLQSIVKELNKALAGNEPQVRSLLDQLNTLVSGLDDQKSEISRALDSLNTLTATVNAQRGQIANALDQLPQGLQVLSEQEPELTQLLTSLQSLGAVATDVITKSKDSTVADLQALTPTLQALAAAGSDLPNALQILGTYPFTDQSVQAIQGSQTNLYINADLQLGDLLSNLTAPKPSTATTPPRTGTPGTTTGPSTSPALPNLPALPTLPTLPTLPGLPGLLGGTSGGTGSGSSPAGSGGLGGLLGGLMGGGS</sequence>
<evidence type="ECO:0000313" key="4">
    <source>
        <dbReference type="EMBL" id="UZJ25312.1"/>
    </source>
</evidence>
<dbReference type="Pfam" id="PF02470">
    <property type="entry name" value="MlaD"/>
    <property type="match status" value="1"/>
</dbReference>
<dbReference type="InterPro" id="IPR003399">
    <property type="entry name" value="Mce/MlaD"/>
</dbReference>
<dbReference type="InterPro" id="IPR005693">
    <property type="entry name" value="Mce"/>
</dbReference>
<evidence type="ECO:0000259" key="3">
    <source>
        <dbReference type="Pfam" id="PF11887"/>
    </source>
</evidence>
<feature type="domain" description="Mce/MlaD" evidence="2">
    <location>
        <begin position="40"/>
        <end position="117"/>
    </location>
</feature>
<reference evidence="4" key="1">
    <citation type="submission" date="2022-10" db="EMBL/GenBank/DDBJ databases">
        <title>Rhodococcus sp.75.</title>
        <authorList>
            <person name="Sun M."/>
        </authorList>
    </citation>
    <scope>NUCLEOTIDE SEQUENCE</scope>
    <source>
        <strain evidence="4">75</strain>
    </source>
</reference>
<evidence type="ECO:0000259" key="2">
    <source>
        <dbReference type="Pfam" id="PF02470"/>
    </source>
</evidence>
<proteinExistence type="predicted"/>
<dbReference type="PROSITE" id="PS51257">
    <property type="entry name" value="PROKAR_LIPOPROTEIN"/>
    <property type="match status" value="1"/>
</dbReference>
<evidence type="ECO:0000256" key="1">
    <source>
        <dbReference type="SAM" id="MobiDB-lite"/>
    </source>
</evidence>
<dbReference type="NCBIfam" id="TIGR00996">
    <property type="entry name" value="Mtu_fam_mce"/>
    <property type="match status" value="1"/>
</dbReference>
<dbReference type="EMBL" id="CP110615">
    <property type="protein sequence ID" value="UZJ25312.1"/>
    <property type="molecule type" value="Genomic_DNA"/>
</dbReference>
<feature type="compositionally biased region" description="Gly residues" evidence="1">
    <location>
        <begin position="380"/>
        <end position="413"/>
    </location>
</feature>
<feature type="domain" description="Mammalian cell entry C-terminal" evidence="3">
    <location>
        <begin position="125"/>
        <end position="315"/>
    </location>
</feature>
<dbReference type="InterPro" id="IPR024516">
    <property type="entry name" value="Mce_C"/>
</dbReference>
<name>A0ABY6P0Y7_9NOCA</name>
<dbReference type="Pfam" id="PF11887">
    <property type="entry name" value="Mce4_CUP1"/>
    <property type="match status" value="1"/>
</dbReference>
<protein>
    <submittedName>
        <fullName evidence="4">MCE family protein</fullName>
    </submittedName>
</protein>
<evidence type="ECO:0000313" key="5">
    <source>
        <dbReference type="Proteomes" id="UP001164965"/>
    </source>
</evidence>
<dbReference type="InterPro" id="IPR052336">
    <property type="entry name" value="MlaD_Phospholipid_Transporter"/>
</dbReference>
<organism evidence="4 5">
    <name type="scientific">Rhodococcus antarcticus</name>
    <dbReference type="NCBI Taxonomy" id="2987751"/>
    <lineage>
        <taxon>Bacteria</taxon>
        <taxon>Bacillati</taxon>
        <taxon>Actinomycetota</taxon>
        <taxon>Actinomycetes</taxon>
        <taxon>Mycobacteriales</taxon>
        <taxon>Nocardiaceae</taxon>
        <taxon>Rhodococcus</taxon>
    </lineage>
</organism>
<accession>A0ABY6P0Y7</accession>
<dbReference type="Proteomes" id="UP001164965">
    <property type="component" value="Chromosome"/>
</dbReference>
<gene>
    <name evidence="4" type="ORF">RHODO2019_02200</name>
</gene>
<feature type="region of interest" description="Disordered" evidence="1">
    <location>
        <begin position="331"/>
        <end position="413"/>
    </location>
</feature>
<dbReference type="PANTHER" id="PTHR33371">
    <property type="entry name" value="INTERMEMBRANE PHOSPHOLIPID TRANSPORT SYSTEM BINDING PROTEIN MLAD-RELATED"/>
    <property type="match status" value="1"/>
</dbReference>
<feature type="compositionally biased region" description="Low complexity" evidence="1">
    <location>
        <begin position="332"/>
        <end position="379"/>
    </location>
</feature>
<dbReference type="PANTHER" id="PTHR33371:SF15">
    <property type="entry name" value="LIPOPROTEIN LPRN"/>
    <property type="match status" value="1"/>
</dbReference>